<accession>A0A168G5V1</accession>
<dbReference type="InterPro" id="IPR052210">
    <property type="entry name" value="LysM1-like"/>
</dbReference>
<dbReference type="GO" id="GO:0008061">
    <property type="term" value="F:chitin binding"/>
    <property type="evidence" value="ECO:0007669"/>
    <property type="project" value="UniProtKB-KW"/>
</dbReference>
<dbReference type="Pfam" id="PF01476">
    <property type="entry name" value="LysM"/>
    <property type="match status" value="3"/>
</dbReference>
<dbReference type="InterPro" id="IPR036779">
    <property type="entry name" value="LysM_dom_sf"/>
</dbReference>
<keyword evidence="2" id="KW-0843">Virulence</keyword>
<dbReference type="PANTHER" id="PTHR34997:SF1">
    <property type="entry name" value="PEPTIDOGLYCAN-BINDING LYSIN DOMAIN"/>
    <property type="match status" value="1"/>
</dbReference>
<evidence type="ECO:0000313" key="8">
    <source>
        <dbReference type="Proteomes" id="UP000076881"/>
    </source>
</evidence>
<proteinExistence type="inferred from homology"/>
<dbReference type="CDD" id="cd00118">
    <property type="entry name" value="LysM"/>
    <property type="match status" value="4"/>
</dbReference>
<evidence type="ECO:0000256" key="1">
    <source>
        <dbReference type="ARBA" id="ARBA00022669"/>
    </source>
</evidence>
<comment type="similarity">
    <text evidence="3">Belongs to the secreted LysM effector family.</text>
</comment>
<reference evidence="7 8" key="1">
    <citation type="journal article" date="2016" name="Genome Biol. Evol.">
        <title>Divergent and convergent evolution of fungal pathogenicity.</title>
        <authorList>
            <person name="Shang Y."/>
            <person name="Xiao G."/>
            <person name="Zheng P."/>
            <person name="Cen K."/>
            <person name="Zhan S."/>
            <person name="Wang C."/>
        </authorList>
    </citation>
    <scope>NUCLEOTIDE SEQUENCE [LARGE SCALE GENOMIC DNA]</scope>
    <source>
        <strain evidence="7 8">RCEF 1005</strain>
    </source>
</reference>
<feature type="region of interest" description="Disordered" evidence="4">
    <location>
        <begin position="388"/>
        <end position="415"/>
    </location>
</feature>
<name>A0A168G5V1_CORDF</name>
<keyword evidence="8" id="KW-1185">Reference proteome</keyword>
<dbReference type="OrthoDB" id="4869113at2759"/>
<evidence type="ECO:0000313" key="7">
    <source>
        <dbReference type="EMBL" id="OAA76067.1"/>
    </source>
</evidence>
<feature type="chain" id="PRO_5007897051" evidence="5">
    <location>
        <begin position="19"/>
        <end position="474"/>
    </location>
</feature>
<gene>
    <name evidence="7" type="ORF">LEL_05751</name>
</gene>
<evidence type="ECO:0000256" key="5">
    <source>
        <dbReference type="SAM" id="SignalP"/>
    </source>
</evidence>
<dbReference type="InterPro" id="IPR018392">
    <property type="entry name" value="LysM"/>
</dbReference>
<evidence type="ECO:0000256" key="2">
    <source>
        <dbReference type="ARBA" id="ARBA00023026"/>
    </source>
</evidence>
<feature type="signal peptide" evidence="5">
    <location>
        <begin position="1"/>
        <end position="18"/>
    </location>
</feature>
<dbReference type="SUPFAM" id="SSF54106">
    <property type="entry name" value="LysM domain"/>
    <property type="match status" value="3"/>
</dbReference>
<dbReference type="Proteomes" id="UP000076881">
    <property type="component" value="Unassembled WGS sequence"/>
</dbReference>
<organism evidence="7 8">
    <name type="scientific">Akanthomyces lecanii RCEF 1005</name>
    <dbReference type="NCBI Taxonomy" id="1081108"/>
    <lineage>
        <taxon>Eukaryota</taxon>
        <taxon>Fungi</taxon>
        <taxon>Dikarya</taxon>
        <taxon>Ascomycota</taxon>
        <taxon>Pezizomycotina</taxon>
        <taxon>Sordariomycetes</taxon>
        <taxon>Hypocreomycetidae</taxon>
        <taxon>Hypocreales</taxon>
        <taxon>Cordycipitaceae</taxon>
        <taxon>Akanthomyces</taxon>
        <taxon>Cordyceps confragosa</taxon>
    </lineage>
</organism>
<dbReference type="STRING" id="1081108.A0A168G5V1"/>
<feature type="domain" description="LysM" evidence="6">
    <location>
        <begin position="337"/>
        <end position="383"/>
    </location>
</feature>
<evidence type="ECO:0000259" key="6">
    <source>
        <dbReference type="PROSITE" id="PS51782"/>
    </source>
</evidence>
<dbReference type="Gene3D" id="3.10.350.10">
    <property type="entry name" value="LysM domain"/>
    <property type="match status" value="4"/>
</dbReference>
<keyword evidence="5" id="KW-0732">Signal</keyword>
<keyword evidence="1" id="KW-0147">Chitin-binding</keyword>
<feature type="domain" description="LysM" evidence="6">
    <location>
        <begin position="135"/>
        <end position="181"/>
    </location>
</feature>
<sequence length="474" mass="50429">MHFRHLILGAVFCSAGEAAFNGTGSLFGNSTASAAQAAAEDCTLYTPKSGDTCQDIFQHTNATYAQLLRWNPTLDPSCTLKLRNLSNFTSGICVSNPQGGAHTISSNTVGATSTFPSATPAPSPTGAGTNGNCGQYHLVKPGDDCGKILTKYGITLKDFVFLNPEVKDDCTNIWGNYYYCVSPVGLISDYPGYDGKPTRPPITTSPMKSTSGIFSQLPSITGGRAIPTASGTRKDCYLYQEFDDFTNSTLQDCWNAAYAFGVSPEEFIVWNPSLEQSTGLPGSIAPTPTGGNQYGYPCTLQTSLSYCMQLFSPTPAPTSTSAPPSPRASGEISSCTSWYAPEDYDTCEGILNIFQLSIDQFYKMNPSIGSDCTKMALGTYYCISTQPDGGPPPSDAPTTTTTSTPPAGATPSPIQDGMAANCNKFYKVIPGDGCYNLAHDQGISLDDFYKWNPAVKNDCTGLQAGYYVCIHVKG</sequence>
<feature type="domain" description="LysM" evidence="6">
    <location>
        <begin position="424"/>
        <end position="470"/>
    </location>
</feature>
<protein>
    <submittedName>
        <fullName evidence="7">Peptidoglycan-binding lysin domain protein</fullName>
    </submittedName>
</protein>
<dbReference type="PROSITE" id="PS51782">
    <property type="entry name" value="LYSM"/>
    <property type="match status" value="3"/>
</dbReference>
<feature type="compositionally biased region" description="Low complexity" evidence="4">
    <location>
        <begin position="396"/>
        <end position="413"/>
    </location>
</feature>
<dbReference type="PANTHER" id="PTHR34997">
    <property type="entry name" value="AM15"/>
    <property type="match status" value="1"/>
</dbReference>
<dbReference type="EMBL" id="AZHF01000004">
    <property type="protein sequence ID" value="OAA76067.1"/>
    <property type="molecule type" value="Genomic_DNA"/>
</dbReference>
<dbReference type="SMART" id="SM00257">
    <property type="entry name" value="LysM"/>
    <property type="match status" value="4"/>
</dbReference>
<dbReference type="AlphaFoldDB" id="A0A168G5V1"/>
<evidence type="ECO:0000256" key="3">
    <source>
        <dbReference type="ARBA" id="ARBA00044955"/>
    </source>
</evidence>
<evidence type="ECO:0000256" key="4">
    <source>
        <dbReference type="SAM" id="MobiDB-lite"/>
    </source>
</evidence>
<comment type="caution">
    <text evidence="7">The sequence shown here is derived from an EMBL/GenBank/DDBJ whole genome shotgun (WGS) entry which is preliminary data.</text>
</comment>